<protein>
    <recommendedName>
        <fullName evidence="4">DUF4126 domain-containing protein</fullName>
    </recommendedName>
</protein>
<feature type="signal peptide" evidence="1">
    <location>
        <begin position="1"/>
        <end position="25"/>
    </location>
</feature>
<organism evidence="2 3">
    <name type="scientific">Geodermatophilus amargosae</name>
    <dbReference type="NCBI Taxonomy" id="1296565"/>
    <lineage>
        <taxon>Bacteria</taxon>
        <taxon>Bacillati</taxon>
        <taxon>Actinomycetota</taxon>
        <taxon>Actinomycetes</taxon>
        <taxon>Geodermatophilales</taxon>
        <taxon>Geodermatophilaceae</taxon>
        <taxon>Geodermatophilus</taxon>
    </lineage>
</organism>
<evidence type="ECO:0000256" key="1">
    <source>
        <dbReference type="SAM" id="SignalP"/>
    </source>
</evidence>
<dbReference type="AlphaFoldDB" id="A0A1I7C3N2"/>
<evidence type="ECO:0008006" key="4">
    <source>
        <dbReference type="Google" id="ProtNLM"/>
    </source>
</evidence>
<gene>
    <name evidence="2" type="ORF">SAMN05660657_04040</name>
</gene>
<keyword evidence="1" id="KW-0732">Signal</keyword>
<evidence type="ECO:0000313" key="3">
    <source>
        <dbReference type="Proteomes" id="UP000199546"/>
    </source>
</evidence>
<dbReference type="Proteomes" id="UP000199546">
    <property type="component" value="Unassembled WGS sequence"/>
</dbReference>
<name>A0A1I7C3N2_9ACTN</name>
<accession>A0A1I7C3N2</accession>
<sequence length="147" mass="14323">MTASLVLRAALLGTAAGGRSSLGLAAPALTAPSRLPWPVRLAAIAAVVGEVVADKLPGTPSRTIAPSVAVRLASGAGGSALLARRGSGSGVLPVLAGAAGAAAGTIGGARWRGWASQRVPDRQAALAEDVVVLVLAALAGRERAARP</sequence>
<dbReference type="STRING" id="1296565.SAMN05660657_04040"/>
<dbReference type="EMBL" id="FPBA01000017">
    <property type="protein sequence ID" value="SFT94019.1"/>
    <property type="molecule type" value="Genomic_DNA"/>
</dbReference>
<proteinExistence type="predicted"/>
<reference evidence="3" key="1">
    <citation type="submission" date="2016-10" db="EMBL/GenBank/DDBJ databases">
        <authorList>
            <person name="Varghese N."/>
            <person name="Submissions S."/>
        </authorList>
    </citation>
    <scope>NUCLEOTIDE SEQUENCE [LARGE SCALE GENOMIC DNA]</scope>
    <source>
        <strain evidence="3">DSM 46136</strain>
    </source>
</reference>
<keyword evidence="3" id="KW-1185">Reference proteome</keyword>
<feature type="chain" id="PRO_5038851407" description="DUF4126 domain-containing protein" evidence="1">
    <location>
        <begin position="26"/>
        <end position="147"/>
    </location>
</feature>
<dbReference type="RefSeq" id="WP_093582188.1">
    <property type="nucleotide sequence ID" value="NZ_FPBA01000017.1"/>
</dbReference>
<evidence type="ECO:0000313" key="2">
    <source>
        <dbReference type="EMBL" id="SFT94019.1"/>
    </source>
</evidence>